<name>X0TDG3_9ZZZZ</name>
<proteinExistence type="predicted"/>
<protein>
    <submittedName>
        <fullName evidence="1">Uncharacterized protein</fullName>
    </submittedName>
</protein>
<gene>
    <name evidence="1" type="ORF">S01H1_29614</name>
</gene>
<organism evidence="1">
    <name type="scientific">marine sediment metagenome</name>
    <dbReference type="NCBI Taxonomy" id="412755"/>
    <lineage>
        <taxon>unclassified sequences</taxon>
        <taxon>metagenomes</taxon>
        <taxon>ecological metagenomes</taxon>
    </lineage>
</organism>
<evidence type="ECO:0000313" key="1">
    <source>
        <dbReference type="EMBL" id="GAF91553.1"/>
    </source>
</evidence>
<dbReference type="AlphaFoldDB" id="X0TDG3"/>
<dbReference type="EMBL" id="BARS01018175">
    <property type="protein sequence ID" value="GAF91553.1"/>
    <property type="molecule type" value="Genomic_DNA"/>
</dbReference>
<feature type="non-terminal residue" evidence="1">
    <location>
        <position position="1"/>
    </location>
</feature>
<comment type="caution">
    <text evidence="1">The sequence shown here is derived from an EMBL/GenBank/DDBJ whole genome shotgun (WGS) entry which is preliminary data.</text>
</comment>
<accession>X0TDG3</accession>
<reference evidence="1" key="1">
    <citation type="journal article" date="2014" name="Front. Microbiol.">
        <title>High frequency of phylogenetically diverse reductive dehalogenase-homologous genes in deep subseafloor sedimentary metagenomes.</title>
        <authorList>
            <person name="Kawai M."/>
            <person name="Futagami T."/>
            <person name="Toyoda A."/>
            <person name="Takaki Y."/>
            <person name="Nishi S."/>
            <person name="Hori S."/>
            <person name="Arai W."/>
            <person name="Tsubouchi T."/>
            <person name="Morono Y."/>
            <person name="Uchiyama I."/>
            <person name="Ito T."/>
            <person name="Fujiyama A."/>
            <person name="Inagaki F."/>
            <person name="Takami H."/>
        </authorList>
    </citation>
    <scope>NUCLEOTIDE SEQUENCE</scope>
    <source>
        <strain evidence="1">Expedition CK06-06</strain>
    </source>
</reference>
<sequence length="34" mass="3777">HFDSQSAVELGLTTYCIGLTRKLMGLVHPKEFNA</sequence>